<organism evidence="2 3">
    <name type="scientific">Symbiodinium microadriaticum</name>
    <name type="common">Dinoflagellate</name>
    <name type="synonym">Zooxanthella microadriatica</name>
    <dbReference type="NCBI Taxonomy" id="2951"/>
    <lineage>
        <taxon>Eukaryota</taxon>
        <taxon>Sar</taxon>
        <taxon>Alveolata</taxon>
        <taxon>Dinophyceae</taxon>
        <taxon>Suessiales</taxon>
        <taxon>Symbiodiniaceae</taxon>
        <taxon>Symbiodinium</taxon>
    </lineage>
</organism>
<keyword evidence="3" id="KW-1185">Reference proteome</keyword>
<evidence type="ECO:0000256" key="1">
    <source>
        <dbReference type="SAM" id="MobiDB-lite"/>
    </source>
</evidence>
<feature type="region of interest" description="Disordered" evidence="1">
    <location>
        <begin position="54"/>
        <end position="73"/>
    </location>
</feature>
<evidence type="ECO:0000313" key="3">
    <source>
        <dbReference type="Proteomes" id="UP000186817"/>
    </source>
</evidence>
<protein>
    <submittedName>
        <fullName evidence="2">Uncharacterized protein</fullName>
    </submittedName>
</protein>
<reference evidence="2 3" key="1">
    <citation type="submission" date="2016-02" db="EMBL/GenBank/DDBJ databases">
        <title>Genome analysis of coral dinoflagellate symbionts highlights evolutionary adaptations to a symbiotic lifestyle.</title>
        <authorList>
            <person name="Aranda M."/>
            <person name="Li Y."/>
            <person name="Liew Y.J."/>
            <person name="Baumgarten S."/>
            <person name="Simakov O."/>
            <person name="Wilson M."/>
            <person name="Piel J."/>
            <person name="Ashoor H."/>
            <person name="Bougouffa S."/>
            <person name="Bajic V.B."/>
            <person name="Ryu T."/>
            <person name="Ravasi T."/>
            <person name="Bayer T."/>
            <person name="Micklem G."/>
            <person name="Kim H."/>
            <person name="Bhak J."/>
            <person name="Lajeunesse T.C."/>
            <person name="Voolstra C.R."/>
        </authorList>
    </citation>
    <scope>NUCLEOTIDE SEQUENCE [LARGE SCALE GENOMIC DNA]</scope>
    <source>
        <strain evidence="2 3">CCMP2467</strain>
    </source>
</reference>
<feature type="region of interest" description="Disordered" evidence="1">
    <location>
        <begin position="307"/>
        <end position="330"/>
    </location>
</feature>
<dbReference type="Proteomes" id="UP000186817">
    <property type="component" value="Unassembled WGS sequence"/>
</dbReference>
<dbReference type="EMBL" id="LSRX01000223">
    <property type="protein sequence ID" value="OLQ03915.1"/>
    <property type="molecule type" value="Genomic_DNA"/>
</dbReference>
<dbReference type="OrthoDB" id="490166at2759"/>
<gene>
    <name evidence="2" type="ORF">AK812_SmicGene13093</name>
</gene>
<comment type="caution">
    <text evidence="2">The sequence shown here is derived from an EMBL/GenBank/DDBJ whole genome shotgun (WGS) entry which is preliminary data.</text>
</comment>
<sequence length="421" mass="47192">MGLSKRIHLGGQLFPELYCRDFEFYRKVLILPSDEMPSSPSDVAAVTSSLRKTVAQGPNTSLKDTKPCDPEGSLRSPPRFHLWKGGAKVGAYLFEFANADYLSWGQAAPQKCFGLLQFMAEVSHLGWGGGWPRFLMEVVATILARAGAGTRILQRHEQAQVTRQCLRAALLRSKELLERFLEQRDELIEALRPTAETLEFLFNRLASSGAIQTSAVVVLAQHFPSSCRVFFVCRPLRRPEEEEEQEQEKEPEQEQEQVKATIGETGKAGDVVPIVAEIILRLCRGSVLDLNTEKKARRRYADVKRELRRKRRLQGDEESSGSADEDEVAFSKDQQEVNVLLASMSGSEKSRRDCRTVHELVQNRLQLKGDTLQKGPALVARALEGRVPRFAATPTELEVLASVAERGGAPIRPWLSNWWPT</sequence>
<name>A0A1Q9E919_SYMMI</name>
<accession>A0A1Q9E919</accession>
<feature type="compositionally biased region" description="Acidic residues" evidence="1">
    <location>
        <begin position="316"/>
        <end position="328"/>
    </location>
</feature>
<evidence type="ECO:0000313" key="2">
    <source>
        <dbReference type="EMBL" id="OLQ03915.1"/>
    </source>
</evidence>
<proteinExistence type="predicted"/>
<dbReference type="AlphaFoldDB" id="A0A1Q9E919"/>